<dbReference type="GO" id="GO:0042254">
    <property type="term" value="P:ribosome biogenesis"/>
    <property type="evidence" value="ECO:0007669"/>
    <property type="project" value="UniProtKB-UniRule"/>
</dbReference>
<feature type="binding site" evidence="8">
    <location>
        <position position="173"/>
    </location>
    <ligand>
        <name>Mg(2+)</name>
        <dbReference type="ChEBI" id="CHEBI:18420"/>
    </ligand>
</feature>
<comment type="subcellular location">
    <subcellularLocation>
        <location evidence="8">Cytoplasm</location>
    </subcellularLocation>
</comment>
<dbReference type="Pfam" id="PF01926">
    <property type="entry name" value="MMR_HSR1"/>
    <property type="match status" value="1"/>
</dbReference>
<dbReference type="HAMAP" id="MF_01454">
    <property type="entry name" value="GTPase_Obg"/>
    <property type="match status" value="1"/>
</dbReference>
<dbReference type="InterPro" id="IPR036726">
    <property type="entry name" value="GTP1_OBG_dom_sf"/>
</dbReference>
<evidence type="ECO:0000313" key="13">
    <source>
        <dbReference type="Proteomes" id="UP000076481"/>
    </source>
</evidence>
<dbReference type="InterPro" id="IPR014100">
    <property type="entry name" value="GTP-bd_Obg/CgtA"/>
</dbReference>
<proteinExistence type="inferred from homology"/>
<accession>A0A165L9A7</accession>
<dbReference type="InterPro" id="IPR031167">
    <property type="entry name" value="G_OBG"/>
</dbReference>
<evidence type="ECO:0000256" key="7">
    <source>
        <dbReference type="ARBA" id="ARBA00023134"/>
    </source>
</evidence>
<dbReference type="PROSITE" id="PS51883">
    <property type="entry name" value="OBG"/>
    <property type="match status" value="1"/>
</dbReference>
<evidence type="ECO:0000256" key="6">
    <source>
        <dbReference type="ARBA" id="ARBA00022842"/>
    </source>
</evidence>
<evidence type="ECO:0000256" key="5">
    <source>
        <dbReference type="ARBA" id="ARBA00022801"/>
    </source>
</evidence>
<dbReference type="GO" id="GO:0003924">
    <property type="term" value="F:GTPase activity"/>
    <property type="evidence" value="ECO:0007669"/>
    <property type="project" value="UniProtKB-UniRule"/>
</dbReference>
<keyword evidence="4 8" id="KW-0547">Nucleotide-binding</keyword>
<feature type="binding site" evidence="8">
    <location>
        <begin position="280"/>
        <end position="283"/>
    </location>
    <ligand>
        <name>GTP</name>
        <dbReference type="ChEBI" id="CHEBI:37565"/>
    </ligand>
</feature>
<evidence type="ECO:0000256" key="3">
    <source>
        <dbReference type="ARBA" id="ARBA00022723"/>
    </source>
</evidence>
<dbReference type="NCBIfam" id="TIGR02729">
    <property type="entry name" value="Obg_CgtA"/>
    <property type="match status" value="1"/>
</dbReference>
<protein>
    <recommendedName>
        <fullName evidence="8">GTPase Obg</fullName>
        <ecNumber evidence="8">3.6.5.-</ecNumber>
    </recommendedName>
    <alternativeName>
        <fullName evidence="8">GTP-binding protein Obg</fullName>
    </alternativeName>
</protein>
<dbReference type="PANTHER" id="PTHR11702:SF31">
    <property type="entry name" value="MITOCHONDRIAL RIBOSOME-ASSOCIATED GTPASE 2"/>
    <property type="match status" value="1"/>
</dbReference>
<comment type="caution">
    <text evidence="12">The sequence shown here is derived from an EMBL/GenBank/DDBJ whole genome shotgun (WGS) entry which is preliminary data.</text>
</comment>
<dbReference type="InterPro" id="IPR006073">
    <property type="entry name" value="GTP-bd"/>
</dbReference>
<feature type="domain" description="OBG-type G" evidence="10">
    <location>
        <begin position="160"/>
        <end position="323"/>
    </location>
</feature>
<evidence type="ECO:0000259" key="10">
    <source>
        <dbReference type="PROSITE" id="PS51710"/>
    </source>
</evidence>
<evidence type="ECO:0000259" key="11">
    <source>
        <dbReference type="PROSITE" id="PS51883"/>
    </source>
</evidence>
<organism evidence="12 13">
    <name type="scientific">Pelodictyon luteolum</name>
    <dbReference type="NCBI Taxonomy" id="1100"/>
    <lineage>
        <taxon>Bacteria</taxon>
        <taxon>Pseudomonadati</taxon>
        <taxon>Chlorobiota</taxon>
        <taxon>Chlorobiia</taxon>
        <taxon>Chlorobiales</taxon>
        <taxon>Chlorobiaceae</taxon>
        <taxon>Chlorobium/Pelodictyon group</taxon>
        <taxon>Pelodictyon</taxon>
    </lineage>
</organism>
<name>A0A165L9A7_PELLU</name>
<dbReference type="PROSITE" id="PS00905">
    <property type="entry name" value="GTP1_OBG"/>
    <property type="match status" value="1"/>
</dbReference>
<dbReference type="InterPro" id="IPR027417">
    <property type="entry name" value="P-loop_NTPase"/>
</dbReference>
<dbReference type="Pfam" id="PF01018">
    <property type="entry name" value="GTP1_OBG"/>
    <property type="match status" value="1"/>
</dbReference>
<comment type="subunit">
    <text evidence="8">Monomer.</text>
</comment>
<feature type="region of interest" description="Disordered" evidence="9">
    <location>
        <begin position="322"/>
        <end position="343"/>
    </location>
</feature>
<comment type="cofactor">
    <cofactor evidence="8">
        <name>Mg(2+)</name>
        <dbReference type="ChEBI" id="CHEBI:18420"/>
    </cofactor>
</comment>
<feature type="region of interest" description="Disordered" evidence="9">
    <location>
        <begin position="120"/>
        <end position="143"/>
    </location>
</feature>
<dbReference type="PROSITE" id="PS51710">
    <property type="entry name" value="G_OBG"/>
    <property type="match status" value="1"/>
</dbReference>
<feature type="domain" description="Obg" evidence="11">
    <location>
        <begin position="1"/>
        <end position="159"/>
    </location>
</feature>
<dbReference type="EC" id="3.6.5.-" evidence="8"/>
<dbReference type="Gene3D" id="2.70.210.12">
    <property type="entry name" value="GTP1/OBG domain"/>
    <property type="match status" value="1"/>
</dbReference>
<dbReference type="Gene3D" id="3.40.50.300">
    <property type="entry name" value="P-loop containing nucleotide triphosphate hydrolases"/>
    <property type="match status" value="1"/>
</dbReference>
<evidence type="ECO:0000256" key="4">
    <source>
        <dbReference type="ARBA" id="ARBA00022741"/>
    </source>
</evidence>
<dbReference type="InterPro" id="IPR006169">
    <property type="entry name" value="GTP1_OBG_dom"/>
</dbReference>
<keyword evidence="2 8" id="KW-0963">Cytoplasm</keyword>
<dbReference type="PIRSF" id="PIRSF002401">
    <property type="entry name" value="GTP_bd_Obg/CgtA"/>
    <property type="match status" value="1"/>
</dbReference>
<dbReference type="NCBIfam" id="NF008955">
    <property type="entry name" value="PRK12297.1"/>
    <property type="match status" value="1"/>
</dbReference>
<gene>
    <name evidence="8" type="primary">obg</name>
    <name evidence="12" type="ORF">A3K90_01015</name>
</gene>
<dbReference type="GO" id="GO:0005525">
    <property type="term" value="F:GTP binding"/>
    <property type="evidence" value="ECO:0007669"/>
    <property type="project" value="UniProtKB-UniRule"/>
</dbReference>
<dbReference type="GO" id="GO:0000287">
    <property type="term" value="F:magnesium ion binding"/>
    <property type="evidence" value="ECO:0007669"/>
    <property type="project" value="InterPro"/>
</dbReference>
<evidence type="ECO:0000256" key="9">
    <source>
        <dbReference type="SAM" id="MobiDB-lite"/>
    </source>
</evidence>
<reference evidence="12 13" key="1">
    <citation type="submission" date="2016-03" db="EMBL/GenBank/DDBJ databases">
        <title>Speciation and ecological success in dimly lit waters: horizontal gene transfer in a green sulfur bacteria bloom unveiled by metagenomic assembly.</title>
        <authorList>
            <person name="Llorens-Mares T."/>
            <person name="Liu Z."/>
            <person name="Allen L.Z."/>
            <person name="Rusch D.B."/>
            <person name="Craig M.T."/>
            <person name="Dupont C.L."/>
            <person name="Bryant D.A."/>
            <person name="Casamayor E.O."/>
        </authorList>
    </citation>
    <scope>NUCLEOTIDE SEQUENCE [LARGE SCALE GENOMIC DNA]</scope>
    <source>
        <strain evidence="12">CIII</strain>
    </source>
</reference>
<dbReference type="InterPro" id="IPR006074">
    <property type="entry name" value="GTP1-OBG_CS"/>
</dbReference>
<sequence length="343" mass="37062">MKFVDSASIFVQAGEGGRGCVSFRREKFVPKGGPDGGDGGDGGNVWLRTNSHLTTLLDFKYRKKYLAPRGSHGQGSRKSGRKGADIYIDVPCGTLVRNAATQEVLADLTGEGEEVMIARGGHGGRGNQHFATSTNQAPRRSEPGWKGEELLLDMELKLMADVGLVGFPNAGKSTLISVLSAARPKIADYPFTTLVPNLGIVRYEEYKSFVMADIPGIIEGAAEGRGLGLQFLRHIERTKILAVLVSADSEDPEAEYNMLLGELEKFGRGLNEKPRILVVTKMDIAPEDFTLPSPGDGVHVLAISSVAGKGLKELKDELWREVSMRDRPEESPLPECDGDAVTP</sequence>
<keyword evidence="6 8" id="KW-0460">Magnesium</keyword>
<feature type="binding site" evidence="8">
    <location>
        <position position="193"/>
    </location>
    <ligand>
        <name>Mg(2+)</name>
        <dbReference type="ChEBI" id="CHEBI:18420"/>
    </ligand>
</feature>
<feature type="compositionally biased region" description="Polar residues" evidence="9">
    <location>
        <begin position="129"/>
        <end position="138"/>
    </location>
</feature>
<dbReference type="NCBIfam" id="NF008956">
    <property type="entry name" value="PRK12299.1"/>
    <property type="match status" value="1"/>
</dbReference>
<keyword evidence="5 8" id="KW-0378">Hydrolase</keyword>
<feature type="binding site" evidence="8">
    <location>
        <begin position="166"/>
        <end position="173"/>
    </location>
    <ligand>
        <name>GTP</name>
        <dbReference type="ChEBI" id="CHEBI:37565"/>
    </ligand>
</feature>
<evidence type="ECO:0000313" key="12">
    <source>
        <dbReference type="EMBL" id="KZK73736.1"/>
    </source>
</evidence>
<dbReference type="GO" id="GO:0043022">
    <property type="term" value="F:ribosome binding"/>
    <property type="evidence" value="ECO:0007669"/>
    <property type="project" value="UniProtKB-ARBA"/>
</dbReference>
<dbReference type="PRINTS" id="PR00326">
    <property type="entry name" value="GTP1OBG"/>
</dbReference>
<dbReference type="AlphaFoldDB" id="A0A165L9A7"/>
<dbReference type="CDD" id="cd01898">
    <property type="entry name" value="Obg"/>
    <property type="match status" value="1"/>
</dbReference>
<comment type="similarity">
    <text evidence="1 8">Belongs to the TRAFAC class OBG-HflX-like GTPase superfamily. OBG GTPase family.</text>
</comment>
<keyword evidence="7 8" id="KW-0342">GTP-binding</keyword>
<evidence type="ECO:0000256" key="1">
    <source>
        <dbReference type="ARBA" id="ARBA00007699"/>
    </source>
</evidence>
<feature type="binding site" evidence="8">
    <location>
        <begin position="213"/>
        <end position="216"/>
    </location>
    <ligand>
        <name>GTP</name>
        <dbReference type="ChEBI" id="CHEBI:37565"/>
    </ligand>
</feature>
<dbReference type="PANTHER" id="PTHR11702">
    <property type="entry name" value="DEVELOPMENTALLY REGULATED GTP-BINDING PROTEIN-RELATED"/>
    <property type="match status" value="1"/>
</dbReference>
<dbReference type="EMBL" id="LVWG01000034">
    <property type="protein sequence ID" value="KZK73736.1"/>
    <property type="molecule type" value="Genomic_DNA"/>
</dbReference>
<dbReference type="SUPFAM" id="SSF52540">
    <property type="entry name" value="P-loop containing nucleoside triphosphate hydrolases"/>
    <property type="match status" value="1"/>
</dbReference>
<feature type="binding site" evidence="8">
    <location>
        <begin position="191"/>
        <end position="195"/>
    </location>
    <ligand>
        <name>GTP</name>
        <dbReference type="ChEBI" id="CHEBI:37565"/>
    </ligand>
</feature>
<dbReference type="RefSeq" id="WP_303682179.1">
    <property type="nucleotide sequence ID" value="NZ_LVWG01000034.1"/>
</dbReference>
<keyword evidence="3 8" id="KW-0479">Metal-binding</keyword>
<dbReference type="GO" id="GO:0005737">
    <property type="term" value="C:cytoplasm"/>
    <property type="evidence" value="ECO:0007669"/>
    <property type="project" value="UniProtKB-SubCell"/>
</dbReference>
<dbReference type="Proteomes" id="UP000076481">
    <property type="component" value="Unassembled WGS sequence"/>
</dbReference>
<dbReference type="SUPFAM" id="SSF82051">
    <property type="entry name" value="Obg GTP-binding protein N-terminal domain"/>
    <property type="match status" value="1"/>
</dbReference>
<dbReference type="InterPro" id="IPR045086">
    <property type="entry name" value="OBG_GTPase"/>
</dbReference>
<evidence type="ECO:0000256" key="8">
    <source>
        <dbReference type="HAMAP-Rule" id="MF_01454"/>
    </source>
</evidence>
<feature type="binding site" evidence="8">
    <location>
        <begin position="304"/>
        <end position="306"/>
    </location>
    <ligand>
        <name>GTP</name>
        <dbReference type="ChEBI" id="CHEBI:37565"/>
    </ligand>
</feature>
<comment type="function">
    <text evidence="8">An essential GTPase which binds GTP, GDP and possibly (p)ppGpp with moderate affinity, with high nucleotide exchange rates and a fairly low GTP hydrolysis rate. Plays a role in control of the cell cycle, stress response, ribosome biogenesis and in those bacteria that undergo differentiation, in morphogenesis control.</text>
</comment>
<dbReference type="FunFam" id="2.70.210.12:FF:000001">
    <property type="entry name" value="GTPase Obg"/>
    <property type="match status" value="1"/>
</dbReference>
<evidence type="ECO:0000256" key="2">
    <source>
        <dbReference type="ARBA" id="ARBA00022490"/>
    </source>
</evidence>